<dbReference type="InterPro" id="IPR026816">
    <property type="entry name" value="Flavodoxin_dom"/>
</dbReference>
<evidence type="ECO:0000313" key="3">
    <source>
        <dbReference type="Proteomes" id="UP001235343"/>
    </source>
</evidence>
<dbReference type="SUPFAM" id="SSF52218">
    <property type="entry name" value="Flavoproteins"/>
    <property type="match status" value="1"/>
</dbReference>
<dbReference type="RefSeq" id="WP_285930573.1">
    <property type="nucleotide sequence ID" value="NZ_JASTZU010000018.1"/>
</dbReference>
<sequence>MKLLIIYCTSHGTTEKAAKQLSYLLKGNITLVDLKKNSDVDVNEYDAIIIGGSIYMGKIQKQIRNFISYFSNQLMTKQLGLFICCIQDGEAAIEQFNNGFPIELRRKAIANGFFGGELTVSDMSFMEKRIIKMVNGKLEDVSTYNKKRIYQFVDAFNELSEVTK</sequence>
<accession>A0ABT7L2L7</accession>
<dbReference type="Gene3D" id="3.40.50.360">
    <property type="match status" value="1"/>
</dbReference>
<reference evidence="2 3" key="1">
    <citation type="submission" date="2023-06" db="EMBL/GenBank/DDBJ databases">
        <title>Aquibacillus rhizosphaerae LR5S19.</title>
        <authorList>
            <person name="Sun J.-Q."/>
        </authorList>
    </citation>
    <scope>NUCLEOTIDE SEQUENCE [LARGE SCALE GENOMIC DNA]</scope>
    <source>
        <strain evidence="2 3">LR5S19</strain>
    </source>
</reference>
<protein>
    <submittedName>
        <fullName evidence="2">Flavodoxin domain-containing protein</fullName>
    </submittedName>
</protein>
<dbReference type="Pfam" id="PF12724">
    <property type="entry name" value="Flavodoxin_5"/>
    <property type="match status" value="1"/>
</dbReference>
<evidence type="ECO:0000313" key="2">
    <source>
        <dbReference type="EMBL" id="MDL4839644.1"/>
    </source>
</evidence>
<organism evidence="2 3">
    <name type="scientific">Aquibacillus rhizosphaerae</name>
    <dbReference type="NCBI Taxonomy" id="3051431"/>
    <lineage>
        <taxon>Bacteria</taxon>
        <taxon>Bacillati</taxon>
        <taxon>Bacillota</taxon>
        <taxon>Bacilli</taxon>
        <taxon>Bacillales</taxon>
        <taxon>Bacillaceae</taxon>
        <taxon>Aquibacillus</taxon>
    </lineage>
</organism>
<name>A0ABT7L2L7_9BACI</name>
<dbReference type="PROSITE" id="PS50902">
    <property type="entry name" value="FLAVODOXIN_LIKE"/>
    <property type="match status" value="1"/>
</dbReference>
<dbReference type="InterPro" id="IPR029039">
    <property type="entry name" value="Flavoprotein-like_sf"/>
</dbReference>
<comment type="caution">
    <text evidence="2">The sequence shown here is derived from an EMBL/GenBank/DDBJ whole genome shotgun (WGS) entry which is preliminary data.</text>
</comment>
<proteinExistence type="predicted"/>
<evidence type="ECO:0000259" key="1">
    <source>
        <dbReference type="PROSITE" id="PS50902"/>
    </source>
</evidence>
<gene>
    <name evidence="2" type="ORF">QQS35_04120</name>
</gene>
<dbReference type="InterPro" id="IPR001226">
    <property type="entry name" value="Flavodoxin_CS"/>
</dbReference>
<dbReference type="InterPro" id="IPR008254">
    <property type="entry name" value="Flavodoxin/NO_synth"/>
</dbReference>
<feature type="domain" description="Flavodoxin-like" evidence="1">
    <location>
        <begin position="3"/>
        <end position="164"/>
    </location>
</feature>
<dbReference type="PANTHER" id="PTHR38030">
    <property type="entry name" value="PROTOPORPHYRINOGEN IX DEHYDROGENASE [MENAQUINONE]"/>
    <property type="match status" value="1"/>
</dbReference>
<dbReference type="PANTHER" id="PTHR38030:SF2">
    <property type="entry name" value="PROTOPORPHYRINOGEN IX DEHYDROGENASE [QUINONE]"/>
    <property type="match status" value="1"/>
</dbReference>
<dbReference type="Proteomes" id="UP001235343">
    <property type="component" value="Unassembled WGS sequence"/>
</dbReference>
<dbReference type="EMBL" id="JASTZU010000018">
    <property type="protein sequence ID" value="MDL4839644.1"/>
    <property type="molecule type" value="Genomic_DNA"/>
</dbReference>
<keyword evidence="3" id="KW-1185">Reference proteome</keyword>
<dbReference type="InterPro" id="IPR052200">
    <property type="entry name" value="Protoporphyrinogen_IX_DH"/>
</dbReference>
<dbReference type="PROSITE" id="PS00201">
    <property type="entry name" value="FLAVODOXIN"/>
    <property type="match status" value="1"/>
</dbReference>